<dbReference type="Pfam" id="PF00307">
    <property type="entry name" value="CH"/>
    <property type="match status" value="1"/>
</dbReference>
<evidence type="ECO:0000313" key="4">
    <source>
        <dbReference type="Proteomes" id="UP001168821"/>
    </source>
</evidence>
<dbReference type="PROSITE" id="PS50021">
    <property type="entry name" value="CH"/>
    <property type="match status" value="1"/>
</dbReference>
<reference evidence="3" key="1">
    <citation type="journal article" date="2023" name="G3 (Bethesda)">
        <title>Whole genome assemblies of Zophobas morio and Tenebrio molitor.</title>
        <authorList>
            <person name="Kaur S."/>
            <person name="Stinson S.A."/>
            <person name="diCenzo G.C."/>
        </authorList>
    </citation>
    <scope>NUCLEOTIDE SEQUENCE</scope>
    <source>
        <strain evidence="3">QUZm001</strain>
    </source>
</reference>
<keyword evidence="1" id="KW-0472">Membrane</keyword>
<dbReference type="AlphaFoldDB" id="A0AA38ILH0"/>
<feature type="domain" description="Calponin-homology (CH)" evidence="2">
    <location>
        <begin position="1"/>
        <end position="126"/>
    </location>
</feature>
<feature type="transmembrane region" description="Helical" evidence="1">
    <location>
        <begin position="62"/>
        <end position="82"/>
    </location>
</feature>
<organism evidence="3 4">
    <name type="scientific">Zophobas morio</name>
    <dbReference type="NCBI Taxonomy" id="2755281"/>
    <lineage>
        <taxon>Eukaryota</taxon>
        <taxon>Metazoa</taxon>
        <taxon>Ecdysozoa</taxon>
        <taxon>Arthropoda</taxon>
        <taxon>Hexapoda</taxon>
        <taxon>Insecta</taxon>
        <taxon>Pterygota</taxon>
        <taxon>Neoptera</taxon>
        <taxon>Endopterygota</taxon>
        <taxon>Coleoptera</taxon>
        <taxon>Polyphaga</taxon>
        <taxon>Cucujiformia</taxon>
        <taxon>Tenebrionidae</taxon>
        <taxon>Zophobas</taxon>
    </lineage>
</organism>
<keyword evidence="1" id="KW-1133">Transmembrane helix</keyword>
<dbReference type="InterPro" id="IPR001715">
    <property type="entry name" value="CH_dom"/>
</dbReference>
<evidence type="ECO:0000313" key="3">
    <source>
        <dbReference type="EMBL" id="KAJ3657466.1"/>
    </source>
</evidence>
<dbReference type="SUPFAM" id="SSF47576">
    <property type="entry name" value="Calponin-homology domain, CH-domain"/>
    <property type="match status" value="1"/>
</dbReference>
<protein>
    <recommendedName>
        <fullName evidence="2">Calponin-homology (CH) domain-containing protein</fullName>
    </recommendedName>
</protein>
<name>A0AA38ILH0_9CUCU</name>
<gene>
    <name evidence="3" type="ORF">Zmor_009267</name>
</gene>
<evidence type="ECO:0000259" key="2">
    <source>
        <dbReference type="PROSITE" id="PS50021"/>
    </source>
</evidence>
<sequence length="139" mass="16168">MIFLQIYTDWANHYLEKARSKKRVNSLAADCSDGVLLAEVIESVTCQKIPDINRKPKTPSQMVSFIILFIFMYSSNVSYYCSVKHSIHSVKRWSVDGICVDAPTRLTWVSNLSLDLDLYAFIWKWDYTGWEYIGVIRRS</sequence>
<evidence type="ECO:0000256" key="1">
    <source>
        <dbReference type="SAM" id="Phobius"/>
    </source>
</evidence>
<dbReference type="Gene3D" id="1.10.418.10">
    <property type="entry name" value="Calponin-like domain"/>
    <property type="match status" value="1"/>
</dbReference>
<dbReference type="InterPro" id="IPR036872">
    <property type="entry name" value="CH_dom_sf"/>
</dbReference>
<proteinExistence type="predicted"/>
<keyword evidence="4" id="KW-1185">Reference proteome</keyword>
<dbReference type="Proteomes" id="UP001168821">
    <property type="component" value="Unassembled WGS sequence"/>
</dbReference>
<dbReference type="EMBL" id="JALNTZ010000003">
    <property type="protein sequence ID" value="KAJ3657466.1"/>
    <property type="molecule type" value="Genomic_DNA"/>
</dbReference>
<keyword evidence="1" id="KW-0812">Transmembrane</keyword>
<comment type="caution">
    <text evidence="3">The sequence shown here is derived from an EMBL/GenBank/DDBJ whole genome shotgun (WGS) entry which is preliminary data.</text>
</comment>
<accession>A0AA38ILH0</accession>